<evidence type="ECO:0000256" key="15">
    <source>
        <dbReference type="SAM" id="MobiDB-lite"/>
    </source>
</evidence>
<evidence type="ECO:0000256" key="12">
    <source>
        <dbReference type="ARBA" id="ARBA00037649"/>
    </source>
</evidence>
<dbReference type="STRING" id="133381.A0A2T9ZFF0"/>
<reference evidence="17 18" key="1">
    <citation type="journal article" date="2018" name="MBio">
        <title>Comparative Genomics Reveals the Core Gene Toolbox for the Fungus-Insect Symbiosis.</title>
        <authorList>
            <person name="Wang Y."/>
            <person name="Stata M."/>
            <person name="Wang W."/>
            <person name="Stajich J.E."/>
            <person name="White M.M."/>
            <person name="Moncalvo J.M."/>
        </authorList>
    </citation>
    <scope>NUCLEOTIDE SEQUENCE [LARGE SCALE GENOMIC DNA]</scope>
    <source>
        <strain evidence="17 18">SC-DP-2</strain>
    </source>
</reference>
<dbReference type="GO" id="GO:0009986">
    <property type="term" value="C:cell surface"/>
    <property type="evidence" value="ECO:0007669"/>
    <property type="project" value="TreeGrafter"/>
</dbReference>
<keyword evidence="5" id="KW-1003">Cell membrane</keyword>
<evidence type="ECO:0000256" key="9">
    <source>
        <dbReference type="ARBA" id="ARBA00023277"/>
    </source>
</evidence>
<accession>A0A2T9ZFF0</accession>
<keyword evidence="18" id="KW-1185">Reference proteome</keyword>
<evidence type="ECO:0000256" key="11">
    <source>
        <dbReference type="ARBA" id="ARBA00023326"/>
    </source>
</evidence>
<keyword evidence="9" id="KW-0119">Carbohydrate metabolism</keyword>
<dbReference type="GO" id="GO:0005886">
    <property type="term" value="C:plasma membrane"/>
    <property type="evidence" value="ECO:0007669"/>
    <property type="project" value="UniProtKB-SubCell"/>
</dbReference>
<proteinExistence type="inferred from homology"/>
<dbReference type="InterPro" id="IPR017853">
    <property type="entry name" value="GH"/>
</dbReference>
<keyword evidence="11" id="KW-0624">Polysaccharide degradation</keyword>
<evidence type="ECO:0000256" key="1">
    <source>
        <dbReference type="ARBA" id="ARBA00000382"/>
    </source>
</evidence>
<dbReference type="InterPro" id="IPR050732">
    <property type="entry name" value="Beta-glucan_modifiers"/>
</dbReference>
<feature type="signal peptide" evidence="16">
    <location>
        <begin position="1"/>
        <end position="15"/>
    </location>
</feature>
<evidence type="ECO:0000256" key="7">
    <source>
        <dbReference type="ARBA" id="ARBA00023136"/>
    </source>
</evidence>
<feature type="region of interest" description="Disordered" evidence="15">
    <location>
        <begin position="440"/>
        <end position="475"/>
    </location>
</feature>
<dbReference type="SUPFAM" id="SSF51445">
    <property type="entry name" value="(Trans)glycosidases"/>
    <property type="match status" value="1"/>
</dbReference>
<comment type="subcellular location">
    <subcellularLocation>
        <location evidence="2">Cell membrane</location>
        <topology evidence="2">Single-pass type II membrane protein</topology>
    </subcellularLocation>
</comment>
<dbReference type="Proteomes" id="UP000245609">
    <property type="component" value="Unassembled WGS sequence"/>
</dbReference>
<keyword evidence="16" id="KW-0732">Signal</keyword>
<dbReference type="EMBL" id="MBFS01000246">
    <property type="protein sequence ID" value="PVV03332.1"/>
    <property type="molecule type" value="Genomic_DNA"/>
</dbReference>
<evidence type="ECO:0000313" key="17">
    <source>
        <dbReference type="EMBL" id="PVV03332.1"/>
    </source>
</evidence>
<dbReference type="EC" id="3.2.1.39" evidence="4"/>
<evidence type="ECO:0000256" key="3">
    <source>
        <dbReference type="ARBA" id="ARBA00008773"/>
    </source>
</evidence>
<protein>
    <recommendedName>
        <fullName evidence="4">glucan endo-1,3-beta-D-glucosidase</fullName>
        <ecNumber evidence="4">3.2.1.39</ecNumber>
    </recommendedName>
    <alternativeName>
        <fullName evidence="14">Endo-1,3-beta-glucanase btgC</fullName>
    </alternativeName>
    <alternativeName>
        <fullName evidence="13">Laminarinase btgC</fullName>
    </alternativeName>
</protein>
<evidence type="ECO:0000256" key="4">
    <source>
        <dbReference type="ARBA" id="ARBA00012780"/>
    </source>
</evidence>
<sequence>MKNTLLLRLISVVAAFCVFSVNSQTKFSGIAFDAINSGCSKDSITSDLAFLKQFTDTVRIFGSAHCNQLEIVLESAKDLGLYVYPSIHLDGSKSTFEQELEALVRVLATNQTRLDIVKGIVVGDGIITKAREEGKNDTSHDLIESVKTTKSKLQEKGLDIPVSSAEYLQVYINNTQFRSAVDFIFIAELFKPPMVLPSLPQPNNEENSDMVKIENKANSLVNEIVSSAPVFNYKRVVLESGRSSLGNGDNSYSPENSFAYLSALEKKVAGSNNISFIAYQAFDTGITSNFTFGIFKSDHRTPKCESCLVLNITDPTPPENITQRISKVDIQVGNNNTLNTTIENIQEVESLEIENKTLPINTTTDSIAIPTIFSDIIATTQSTPSPTIVSDPSPIVKPGTNRTKVVEKTTIQSNSNGTSRNTAKTTSQFTFRAKPSVLRPKFSIDVNTTTSKKTPDTGTSENKNNAPQKKSWLDSAIDQAKSIGNSFFR</sequence>
<dbReference type="GO" id="GO:0071555">
    <property type="term" value="P:cell wall organization"/>
    <property type="evidence" value="ECO:0007669"/>
    <property type="project" value="UniProtKB-KW"/>
</dbReference>
<evidence type="ECO:0000313" key="18">
    <source>
        <dbReference type="Proteomes" id="UP000245609"/>
    </source>
</evidence>
<keyword evidence="7" id="KW-0472">Membrane</keyword>
<evidence type="ECO:0000256" key="2">
    <source>
        <dbReference type="ARBA" id="ARBA00004401"/>
    </source>
</evidence>
<dbReference type="GO" id="GO:0042973">
    <property type="term" value="F:glucan endo-1,3-beta-D-glucosidase activity"/>
    <property type="evidence" value="ECO:0007669"/>
    <property type="project" value="UniProtKB-EC"/>
</dbReference>
<dbReference type="PANTHER" id="PTHR16631">
    <property type="entry name" value="GLUCAN 1,3-BETA-GLUCOSIDASE"/>
    <property type="match status" value="1"/>
</dbReference>
<dbReference type="GO" id="GO:0009277">
    <property type="term" value="C:fungal-type cell wall"/>
    <property type="evidence" value="ECO:0007669"/>
    <property type="project" value="TreeGrafter"/>
</dbReference>
<comment type="catalytic activity">
    <reaction evidence="1">
        <text>Hydrolysis of (1-&gt;3)-beta-D-glucosidic linkages in (1-&gt;3)-beta-D-glucans.</text>
        <dbReference type="EC" id="3.2.1.39"/>
    </reaction>
</comment>
<comment type="similarity">
    <text evidence="3">Belongs to the glycosyl hydrolase 17 family.</text>
</comment>
<comment type="function">
    <text evidence="12">Glucanases play a role in cell expansion during growth, in cell-cell fusion during mating, and in spore release during sporulation. This enzyme may be involved in beta-glucan degradation. Active on laminarin and lichenan.</text>
</comment>
<evidence type="ECO:0000256" key="6">
    <source>
        <dbReference type="ARBA" id="ARBA00022801"/>
    </source>
</evidence>
<comment type="caution">
    <text evidence="17">The sequence shown here is derived from an EMBL/GenBank/DDBJ whole genome shotgun (WGS) entry which is preliminary data.</text>
</comment>
<evidence type="ECO:0000256" key="13">
    <source>
        <dbReference type="ARBA" id="ARBA00042373"/>
    </source>
</evidence>
<dbReference type="AlphaFoldDB" id="A0A2T9ZFF0"/>
<dbReference type="GO" id="GO:0000272">
    <property type="term" value="P:polysaccharide catabolic process"/>
    <property type="evidence" value="ECO:0007669"/>
    <property type="project" value="UniProtKB-KW"/>
</dbReference>
<name>A0A2T9ZFF0_9FUNG</name>
<feature type="compositionally biased region" description="Low complexity" evidence="15">
    <location>
        <begin position="448"/>
        <end position="460"/>
    </location>
</feature>
<keyword evidence="10" id="KW-0961">Cell wall biogenesis/degradation</keyword>
<feature type="chain" id="PRO_5015451064" description="glucan endo-1,3-beta-D-glucosidase" evidence="16">
    <location>
        <begin position="16"/>
        <end position="489"/>
    </location>
</feature>
<keyword evidence="8" id="KW-0325">Glycoprotein</keyword>
<dbReference type="PANTHER" id="PTHR16631:SF17">
    <property type="entry name" value="GLUCAN ENDO-1,3-BETA-GLUCOSIDASE BTGC"/>
    <property type="match status" value="1"/>
</dbReference>
<organism evidence="17 18">
    <name type="scientific">Smittium megazygosporum</name>
    <dbReference type="NCBI Taxonomy" id="133381"/>
    <lineage>
        <taxon>Eukaryota</taxon>
        <taxon>Fungi</taxon>
        <taxon>Fungi incertae sedis</taxon>
        <taxon>Zoopagomycota</taxon>
        <taxon>Kickxellomycotina</taxon>
        <taxon>Harpellomycetes</taxon>
        <taxon>Harpellales</taxon>
        <taxon>Legeriomycetaceae</taxon>
        <taxon>Smittium</taxon>
    </lineage>
</organism>
<gene>
    <name evidence="17" type="ORF">BB560_002188</name>
</gene>
<evidence type="ECO:0000256" key="8">
    <source>
        <dbReference type="ARBA" id="ARBA00023180"/>
    </source>
</evidence>
<dbReference type="GO" id="GO:0005576">
    <property type="term" value="C:extracellular region"/>
    <property type="evidence" value="ECO:0007669"/>
    <property type="project" value="TreeGrafter"/>
</dbReference>
<dbReference type="OrthoDB" id="77201at2759"/>
<keyword evidence="6" id="KW-0378">Hydrolase</keyword>
<evidence type="ECO:0000256" key="10">
    <source>
        <dbReference type="ARBA" id="ARBA00023316"/>
    </source>
</evidence>
<evidence type="ECO:0000256" key="14">
    <source>
        <dbReference type="ARBA" id="ARBA00043078"/>
    </source>
</evidence>
<evidence type="ECO:0000256" key="5">
    <source>
        <dbReference type="ARBA" id="ARBA00022475"/>
    </source>
</evidence>
<evidence type="ECO:0000256" key="16">
    <source>
        <dbReference type="SAM" id="SignalP"/>
    </source>
</evidence>